<dbReference type="PANTHER" id="PTHR47969">
    <property type="entry name" value="CHROMOSOME-ASSOCIATED KINESIN KIF4A-RELATED"/>
    <property type="match status" value="1"/>
</dbReference>
<dbReference type="EMBL" id="JADFTS010000006">
    <property type="protein sequence ID" value="KAF9602840.1"/>
    <property type="molecule type" value="Genomic_DNA"/>
</dbReference>
<protein>
    <submittedName>
        <fullName evidence="2">Uncharacterized protein</fullName>
    </submittedName>
</protein>
<dbReference type="PANTHER" id="PTHR47969:SF6">
    <property type="entry name" value="KINESIN-LIKE PROTEIN KIN-4C"/>
    <property type="match status" value="1"/>
</dbReference>
<dbReference type="GO" id="GO:0007052">
    <property type="term" value="P:mitotic spindle organization"/>
    <property type="evidence" value="ECO:0007669"/>
    <property type="project" value="TreeGrafter"/>
</dbReference>
<reference evidence="2 3" key="1">
    <citation type="submission" date="2020-10" db="EMBL/GenBank/DDBJ databases">
        <title>The Coptis chinensis genome and diversification of protoberbering-type alkaloids.</title>
        <authorList>
            <person name="Wang B."/>
            <person name="Shu S."/>
            <person name="Song C."/>
            <person name="Liu Y."/>
        </authorList>
    </citation>
    <scope>NUCLEOTIDE SEQUENCE [LARGE SCALE GENOMIC DNA]</scope>
    <source>
        <strain evidence="2">HL-2020</strain>
        <tissue evidence="2">Leaf</tissue>
    </source>
</reference>
<gene>
    <name evidence="2" type="ORF">IFM89_031700</name>
</gene>
<dbReference type="GO" id="GO:0007018">
    <property type="term" value="P:microtubule-based movement"/>
    <property type="evidence" value="ECO:0007669"/>
    <property type="project" value="InterPro"/>
</dbReference>
<evidence type="ECO:0000313" key="2">
    <source>
        <dbReference type="EMBL" id="KAF9602840.1"/>
    </source>
</evidence>
<comment type="caution">
    <text evidence="2">The sequence shown here is derived from an EMBL/GenBank/DDBJ whole genome shotgun (WGS) entry which is preliminary data.</text>
</comment>
<dbReference type="GO" id="GO:0051231">
    <property type="term" value="P:spindle elongation"/>
    <property type="evidence" value="ECO:0007669"/>
    <property type="project" value="TreeGrafter"/>
</dbReference>
<organism evidence="2 3">
    <name type="scientific">Coptis chinensis</name>
    <dbReference type="NCBI Taxonomy" id="261450"/>
    <lineage>
        <taxon>Eukaryota</taxon>
        <taxon>Viridiplantae</taxon>
        <taxon>Streptophyta</taxon>
        <taxon>Embryophyta</taxon>
        <taxon>Tracheophyta</taxon>
        <taxon>Spermatophyta</taxon>
        <taxon>Magnoliopsida</taxon>
        <taxon>Ranunculales</taxon>
        <taxon>Ranunculaceae</taxon>
        <taxon>Coptidoideae</taxon>
        <taxon>Coptis</taxon>
    </lineage>
</organism>
<proteinExistence type="predicted"/>
<dbReference type="GO" id="GO:0005875">
    <property type="term" value="C:microtubule associated complex"/>
    <property type="evidence" value="ECO:0007669"/>
    <property type="project" value="TreeGrafter"/>
</dbReference>
<keyword evidence="1" id="KW-0175">Coiled coil</keyword>
<feature type="coiled-coil region" evidence="1">
    <location>
        <begin position="73"/>
        <end position="118"/>
    </location>
</feature>
<name>A0A835HL58_9MAGN</name>
<keyword evidence="3" id="KW-1185">Reference proteome</keyword>
<sequence>GTRSKLAQAKGCRNKEDEDRMQKLKDRAIELKVEKDVEFYKNLMYRWVSNHFSFFSSGGTPSEELQCVELKKKQDAQSQLLRQKQKSDKAAKQLQDEIHRIKTQKVQLQHKIKQELEQFRLWKASREKEVRQLTIVVCS</sequence>
<dbReference type="InterPro" id="IPR027640">
    <property type="entry name" value="Kinesin-like_fam"/>
</dbReference>
<dbReference type="Pfam" id="PF25764">
    <property type="entry name" value="KIF21A_4th"/>
    <property type="match status" value="1"/>
</dbReference>
<dbReference type="OrthoDB" id="1704797at2759"/>
<dbReference type="GO" id="GO:0003777">
    <property type="term" value="F:microtubule motor activity"/>
    <property type="evidence" value="ECO:0007669"/>
    <property type="project" value="InterPro"/>
</dbReference>
<dbReference type="AlphaFoldDB" id="A0A835HL58"/>
<feature type="non-terminal residue" evidence="2">
    <location>
        <position position="139"/>
    </location>
</feature>
<accession>A0A835HL58</accession>
<evidence type="ECO:0000313" key="3">
    <source>
        <dbReference type="Proteomes" id="UP000631114"/>
    </source>
</evidence>
<evidence type="ECO:0000256" key="1">
    <source>
        <dbReference type="SAM" id="Coils"/>
    </source>
</evidence>
<dbReference type="Proteomes" id="UP000631114">
    <property type="component" value="Unassembled WGS sequence"/>
</dbReference>